<comment type="caution">
    <text evidence="2">The sequence shown here is derived from an EMBL/GenBank/DDBJ whole genome shotgun (WGS) entry which is preliminary data.</text>
</comment>
<evidence type="ECO:0000313" key="3">
    <source>
        <dbReference type="Proteomes" id="UP000646523"/>
    </source>
</evidence>
<organism evidence="2 3">
    <name type="scientific">Nonomuraea cavernae</name>
    <dbReference type="NCBI Taxonomy" id="2045107"/>
    <lineage>
        <taxon>Bacteria</taxon>
        <taxon>Bacillati</taxon>
        <taxon>Actinomycetota</taxon>
        <taxon>Actinomycetes</taxon>
        <taxon>Streptosporangiales</taxon>
        <taxon>Streptosporangiaceae</taxon>
        <taxon>Nonomuraea</taxon>
    </lineage>
</organism>
<dbReference type="InterPro" id="IPR001753">
    <property type="entry name" value="Enoyl-CoA_hydra/iso"/>
</dbReference>
<keyword evidence="3" id="KW-1185">Reference proteome</keyword>
<sequence length="268" mass="28858">MSVPVEESPFTTLRVSREDRVLLVVMDRPEVLNAYDGRMVAELRAVWRAFRDDDRLRVAVLTGAGDRGFSTGLDVDDTLATGVASPSLDEDGRVAITHRDLRVNKPVVVAVNGFCCAGGWHFVNDADIVLCSDNATFFDTHVDVGLANPVEAVGLLSRLPLTEVLRMVVSGRSYRLGAERARELGLVTEVLPRAELTARAMEIAQTVARHPSGLLASSLETIWTAVDDQRARAEALGLALLARASTDAARRGSLVAFREPGPGLSSPS</sequence>
<comment type="similarity">
    <text evidence="1">Belongs to the enoyl-CoA hydratase/isomerase family.</text>
</comment>
<gene>
    <name evidence="2" type="ORF">GCM10012289_20990</name>
</gene>
<dbReference type="PANTHER" id="PTHR43802">
    <property type="entry name" value="ENOYL-COA HYDRATASE"/>
    <property type="match status" value="1"/>
</dbReference>
<dbReference type="Proteomes" id="UP000646523">
    <property type="component" value="Unassembled WGS sequence"/>
</dbReference>
<protein>
    <submittedName>
        <fullName evidence="2">Enoyl-CoA hydratase</fullName>
    </submittedName>
</protein>
<dbReference type="CDD" id="cd06558">
    <property type="entry name" value="crotonase-like"/>
    <property type="match status" value="1"/>
</dbReference>
<dbReference type="Pfam" id="PF00378">
    <property type="entry name" value="ECH_1"/>
    <property type="match status" value="1"/>
</dbReference>
<dbReference type="EMBL" id="BMNH01000004">
    <property type="protein sequence ID" value="GGO66596.1"/>
    <property type="molecule type" value="Genomic_DNA"/>
</dbReference>
<evidence type="ECO:0000256" key="1">
    <source>
        <dbReference type="ARBA" id="ARBA00005254"/>
    </source>
</evidence>
<dbReference type="RefSeq" id="WP_189123815.1">
    <property type="nucleotide sequence ID" value="NZ_BMNH01000004.1"/>
</dbReference>
<accession>A0A918DI96</accession>
<name>A0A918DI96_9ACTN</name>
<dbReference type="Gene3D" id="3.90.226.10">
    <property type="entry name" value="2-enoyl-CoA Hydratase, Chain A, domain 1"/>
    <property type="match status" value="1"/>
</dbReference>
<dbReference type="GO" id="GO:0003824">
    <property type="term" value="F:catalytic activity"/>
    <property type="evidence" value="ECO:0007669"/>
    <property type="project" value="UniProtKB-ARBA"/>
</dbReference>
<reference evidence="2" key="2">
    <citation type="submission" date="2020-09" db="EMBL/GenBank/DDBJ databases">
        <authorList>
            <person name="Sun Q."/>
            <person name="Zhou Y."/>
        </authorList>
    </citation>
    <scope>NUCLEOTIDE SEQUENCE</scope>
    <source>
        <strain evidence="2">CGMCC 4.7368</strain>
    </source>
</reference>
<proteinExistence type="inferred from homology"/>
<dbReference type="AlphaFoldDB" id="A0A918DI96"/>
<dbReference type="SUPFAM" id="SSF52096">
    <property type="entry name" value="ClpP/crotonase"/>
    <property type="match status" value="1"/>
</dbReference>
<dbReference type="PANTHER" id="PTHR43802:SF1">
    <property type="entry name" value="IP11341P-RELATED"/>
    <property type="match status" value="1"/>
</dbReference>
<reference evidence="2" key="1">
    <citation type="journal article" date="2014" name="Int. J. Syst. Evol. Microbiol.">
        <title>Complete genome sequence of Corynebacterium casei LMG S-19264T (=DSM 44701T), isolated from a smear-ripened cheese.</title>
        <authorList>
            <consortium name="US DOE Joint Genome Institute (JGI-PGF)"/>
            <person name="Walter F."/>
            <person name="Albersmeier A."/>
            <person name="Kalinowski J."/>
            <person name="Ruckert C."/>
        </authorList>
    </citation>
    <scope>NUCLEOTIDE SEQUENCE</scope>
    <source>
        <strain evidence="2">CGMCC 4.7368</strain>
    </source>
</reference>
<dbReference type="InterPro" id="IPR029045">
    <property type="entry name" value="ClpP/crotonase-like_dom_sf"/>
</dbReference>
<evidence type="ECO:0000313" key="2">
    <source>
        <dbReference type="EMBL" id="GGO66596.1"/>
    </source>
</evidence>